<gene>
    <name evidence="1" type="ORF">L2E82_28386</name>
</gene>
<proteinExistence type="predicted"/>
<evidence type="ECO:0000313" key="1">
    <source>
        <dbReference type="EMBL" id="KAI3738357.1"/>
    </source>
</evidence>
<dbReference type="EMBL" id="CM042013">
    <property type="protein sequence ID" value="KAI3738357.1"/>
    <property type="molecule type" value="Genomic_DNA"/>
</dbReference>
<name>A0ACB9CW93_CICIN</name>
<protein>
    <submittedName>
        <fullName evidence="1">Uncharacterized protein</fullName>
    </submittedName>
</protein>
<dbReference type="Proteomes" id="UP001055811">
    <property type="component" value="Linkage Group LG05"/>
</dbReference>
<accession>A0ACB9CW93</accession>
<sequence>MPNSSQPFAAKSSAFEIKKTFVQKSGRVKSVDLHPTEPWVLLGLYSGNVAIWNFSSQVTEKTFETGKSPVRTAIFIAHKEWIVVGADDGFIRVYNYKNCTIKMWNLGSSSPCSSIECHSKGLNSVEFFDSNNKLYFITGSDDYTAKVWDYETETCVQTLEDSSQVILGCDEGILVAQVIHARS</sequence>
<reference evidence="1 2" key="2">
    <citation type="journal article" date="2022" name="Mol. Ecol. Resour.">
        <title>The genomes of chicory, endive, great burdock and yacon provide insights into Asteraceae paleo-polyploidization history and plant inulin production.</title>
        <authorList>
            <person name="Fan W."/>
            <person name="Wang S."/>
            <person name="Wang H."/>
            <person name="Wang A."/>
            <person name="Jiang F."/>
            <person name="Liu H."/>
            <person name="Zhao H."/>
            <person name="Xu D."/>
            <person name="Zhang Y."/>
        </authorList>
    </citation>
    <scope>NUCLEOTIDE SEQUENCE [LARGE SCALE GENOMIC DNA]</scope>
    <source>
        <strain evidence="2">cv. Punajuju</strain>
        <tissue evidence="1">Leaves</tissue>
    </source>
</reference>
<evidence type="ECO:0000313" key="2">
    <source>
        <dbReference type="Proteomes" id="UP001055811"/>
    </source>
</evidence>
<comment type="caution">
    <text evidence="1">The sequence shown here is derived from an EMBL/GenBank/DDBJ whole genome shotgun (WGS) entry which is preliminary data.</text>
</comment>
<keyword evidence="2" id="KW-1185">Reference proteome</keyword>
<reference evidence="2" key="1">
    <citation type="journal article" date="2022" name="Mol. Ecol. Resour.">
        <title>The genomes of chicory, endive, great burdock and yacon provide insights into Asteraceae palaeo-polyploidization history and plant inulin production.</title>
        <authorList>
            <person name="Fan W."/>
            <person name="Wang S."/>
            <person name="Wang H."/>
            <person name="Wang A."/>
            <person name="Jiang F."/>
            <person name="Liu H."/>
            <person name="Zhao H."/>
            <person name="Xu D."/>
            <person name="Zhang Y."/>
        </authorList>
    </citation>
    <scope>NUCLEOTIDE SEQUENCE [LARGE SCALE GENOMIC DNA]</scope>
    <source>
        <strain evidence="2">cv. Punajuju</strain>
    </source>
</reference>
<organism evidence="1 2">
    <name type="scientific">Cichorium intybus</name>
    <name type="common">Chicory</name>
    <dbReference type="NCBI Taxonomy" id="13427"/>
    <lineage>
        <taxon>Eukaryota</taxon>
        <taxon>Viridiplantae</taxon>
        <taxon>Streptophyta</taxon>
        <taxon>Embryophyta</taxon>
        <taxon>Tracheophyta</taxon>
        <taxon>Spermatophyta</taxon>
        <taxon>Magnoliopsida</taxon>
        <taxon>eudicotyledons</taxon>
        <taxon>Gunneridae</taxon>
        <taxon>Pentapetalae</taxon>
        <taxon>asterids</taxon>
        <taxon>campanulids</taxon>
        <taxon>Asterales</taxon>
        <taxon>Asteraceae</taxon>
        <taxon>Cichorioideae</taxon>
        <taxon>Cichorieae</taxon>
        <taxon>Cichoriinae</taxon>
        <taxon>Cichorium</taxon>
    </lineage>
</organism>